<feature type="domain" description="D-isomer specific 2-hydroxyacid dehydrogenase NAD-binding" evidence="6">
    <location>
        <begin position="110"/>
        <end position="295"/>
    </location>
</feature>
<reference evidence="7 8" key="1">
    <citation type="submission" date="2020-08" db="EMBL/GenBank/DDBJ databases">
        <authorList>
            <person name="Liu C."/>
            <person name="Sun Q."/>
        </authorList>
    </citation>
    <scope>NUCLEOTIDE SEQUENCE [LARGE SCALE GENOMIC DNA]</scope>
    <source>
        <strain evidence="7 8">NSJ-62</strain>
    </source>
</reference>
<organism evidence="7 8">
    <name type="scientific">Oscillibacter hominis</name>
    <dbReference type="NCBI Taxonomy" id="2763056"/>
    <lineage>
        <taxon>Bacteria</taxon>
        <taxon>Bacillati</taxon>
        <taxon>Bacillota</taxon>
        <taxon>Clostridia</taxon>
        <taxon>Eubacteriales</taxon>
        <taxon>Oscillospiraceae</taxon>
        <taxon>Oscillibacter</taxon>
    </lineage>
</organism>
<keyword evidence="2 4" id="KW-0560">Oxidoreductase</keyword>
<dbReference type="PROSITE" id="PS00671">
    <property type="entry name" value="D_2_HYDROXYACID_DH_3"/>
    <property type="match status" value="1"/>
</dbReference>
<dbReference type="InterPro" id="IPR036291">
    <property type="entry name" value="NAD(P)-bd_dom_sf"/>
</dbReference>
<dbReference type="GO" id="GO:0051287">
    <property type="term" value="F:NAD binding"/>
    <property type="evidence" value="ECO:0007669"/>
    <property type="project" value="InterPro"/>
</dbReference>
<dbReference type="Pfam" id="PF02826">
    <property type="entry name" value="2-Hacid_dh_C"/>
    <property type="match status" value="1"/>
</dbReference>
<proteinExistence type="inferred from homology"/>
<dbReference type="InterPro" id="IPR006139">
    <property type="entry name" value="D-isomer_2_OHA_DH_cat_dom"/>
</dbReference>
<keyword evidence="8" id="KW-1185">Reference proteome</keyword>
<dbReference type="InterPro" id="IPR029753">
    <property type="entry name" value="D-isomer_DH_CS"/>
</dbReference>
<evidence type="ECO:0000313" key="8">
    <source>
        <dbReference type="Proteomes" id="UP000515960"/>
    </source>
</evidence>
<gene>
    <name evidence="7" type="ORF">H8790_13575</name>
</gene>
<dbReference type="RefSeq" id="WP_187333046.1">
    <property type="nucleotide sequence ID" value="NZ_CP060490.1"/>
</dbReference>
<evidence type="ECO:0000259" key="5">
    <source>
        <dbReference type="Pfam" id="PF00389"/>
    </source>
</evidence>
<sequence>MKLLILGKPDHYRHFLPDLPITRQAEAVYRSFRCSEEELAEAGKGAEVLCVNPTNTVTASLMDRLPQLKLIQSEGVGFDRVDLKAAAERNIYVCNAAGCNATAVAEQAVLLMLMLLRRAIPYDKATREGQETPILRQLMLSPLTELGECAVGLVGFGSIAKETARRLNAFGCTVYYNAPHRRTEAEERSWGVTYLPLEELAERSDIVSLHCPANDSTRNLVDSAFLGRMKPTAYLINTARGDVVDSEALRCALLEGRLAGAGIDTLSPEPVPRDHPLIDIPEELRDRIVYSPHIAGVTRTFFRKGHRILWENVARVAAGERPEHIVNGL</sequence>
<protein>
    <submittedName>
        <fullName evidence="7">Hydroxyacid dehydrogenase</fullName>
    </submittedName>
</protein>
<dbReference type="AlphaFoldDB" id="A0A7G9B4G4"/>
<dbReference type="Gene3D" id="3.40.50.720">
    <property type="entry name" value="NAD(P)-binding Rossmann-like Domain"/>
    <property type="match status" value="2"/>
</dbReference>
<name>A0A7G9B4G4_9FIRM</name>
<evidence type="ECO:0000256" key="3">
    <source>
        <dbReference type="ARBA" id="ARBA00023027"/>
    </source>
</evidence>
<evidence type="ECO:0000256" key="1">
    <source>
        <dbReference type="ARBA" id="ARBA00005854"/>
    </source>
</evidence>
<comment type="similarity">
    <text evidence="1 4">Belongs to the D-isomer specific 2-hydroxyacid dehydrogenase family.</text>
</comment>
<dbReference type="GO" id="GO:0030267">
    <property type="term" value="F:glyoxylate reductase (NADPH) activity"/>
    <property type="evidence" value="ECO:0007669"/>
    <property type="project" value="TreeGrafter"/>
</dbReference>
<dbReference type="InterPro" id="IPR006140">
    <property type="entry name" value="D-isomer_DH_NAD-bd"/>
</dbReference>
<evidence type="ECO:0000256" key="2">
    <source>
        <dbReference type="ARBA" id="ARBA00023002"/>
    </source>
</evidence>
<evidence type="ECO:0000259" key="6">
    <source>
        <dbReference type="Pfam" id="PF02826"/>
    </source>
</evidence>
<dbReference type="PANTHER" id="PTHR10996:SF178">
    <property type="entry name" value="2-HYDROXYACID DEHYDROGENASE YGL185C-RELATED"/>
    <property type="match status" value="1"/>
</dbReference>
<accession>A0A7G9B4G4</accession>
<dbReference type="EMBL" id="CP060490">
    <property type="protein sequence ID" value="QNL44445.1"/>
    <property type="molecule type" value="Genomic_DNA"/>
</dbReference>
<dbReference type="GO" id="GO:0016618">
    <property type="term" value="F:hydroxypyruvate reductase [NAD(P)H] activity"/>
    <property type="evidence" value="ECO:0007669"/>
    <property type="project" value="TreeGrafter"/>
</dbReference>
<dbReference type="KEGG" id="ohi:H8790_13575"/>
<dbReference type="SUPFAM" id="SSF52283">
    <property type="entry name" value="Formate/glycerate dehydrogenase catalytic domain-like"/>
    <property type="match status" value="1"/>
</dbReference>
<evidence type="ECO:0000256" key="4">
    <source>
        <dbReference type="RuleBase" id="RU003719"/>
    </source>
</evidence>
<dbReference type="PANTHER" id="PTHR10996">
    <property type="entry name" value="2-HYDROXYACID DEHYDROGENASE-RELATED"/>
    <property type="match status" value="1"/>
</dbReference>
<evidence type="ECO:0000313" key="7">
    <source>
        <dbReference type="EMBL" id="QNL44445.1"/>
    </source>
</evidence>
<dbReference type="InterPro" id="IPR050223">
    <property type="entry name" value="D-isomer_2-hydroxyacid_DH"/>
</dbReference>
<feature type="domain" description="D-isomer specific 2-hydroxyacid dehydrogenase catalytic" evidence="5">
    <location>
        <begin position="26"/>
        <end position="327"/>
    </location>
</feature>
<dbReference type="GO" id="GO:0005829">
    <property type="term" value="C:cytosol"/>
    <property type="evidence" value="ECO:0007669"/>
    <property type="project" value="TreeGrafter"/>
</dbReference>
<keyword evidence="3" id="KW-0520">NAD</keyword>
<dbReference type="SUPFAM" id="SSF51735">
    <property type="entry name" value="NAD(P)-binding Rossmann-fold domains"/>
    <property type="match status" value="1"/>
</dbReference>
<dbReference type="Proteomes" id="UP000515960">
    <property type="component" value="Chromosome"/>
</dbReference>
<dbReference type="Pfam" id="PF00389">
    <property type="entry name" value="2-Hacid_dh"/>
    <property type="match status" value="1"/>
</dbReference>